<sequence>MALFSRRKKSVDQPAVGEDAAAAEDTTGEVSAQPSAAAPMDAETAAAGEQDAKNAESAVDDAPATEAVPAVGISVQAFRGVGADAGPEVALPADEATASATPPRPAAPVAAARPTSPGDAMPTEQQTVPRLPLAAAVPPEQTHTVDGLNDNVLLREALAELGEGATNEQLIGVMRQSLQSHLYLRVNGDAREQLKNGQPLAVGVIRDGERSFMLAYSSGKALRDSVEGAEDAASTSAIAQPVTAVYQQVVSGGFAGVIIDNSSAPHRAVFPTELLQKALEQGDENMAVKSLLAAPRDEGTPVRVAEALAKTRSWVAVNDGSNGKPVGIAEVHTTDDNRYLQVFSHPLEVVALGRNDRPMPFQPEQLAKVLSDHSEIAGVIVDLGGPSLAIGRDALSALLVLAINVDD</sequence>
<dbReference type="EMBL" id="JAEMWU010000001">
    <property type="protein sequence ID" value="MBN8205420.1"/>
    <property type="molecule type" value="Genomic_DNA"/>
</dbReference>
<evidence type="ECO:0000256" key="1">
    <source>
        <dbReference type="SAM" id="MobiDB-lite"/>
    </source>
</evidence>
<dbReference type="RefSeq" id="WP_206823055.1">
    <property type="nucleotide sequence ID" value="NZ_JAEMWU010000001.1"/>
</dbReference>
<feature type="region of interest" description="Disordered" evidence="1">
    <location>
        <begin position="1"/>
        <end position="63"/>
    </location>
</feature>
<evidence type="ECO:0000313" key="4">
    <source>
        <dbReference type="Proteomes" id="UP000664385"/>
    </source>
</evidence>
<organism evidence="3 4">
    <name type="scientific">Microbacterium esteraromaticum</name>
    <dbReference type="NCBI Taxonomy" id="57043"/>
    <lineage>
        <taxon>Bacteria</taxon>
        <taxon>Bacillati</taxon>
        <taxon>Actinomycetota</taxon>
        <taxon>Actinomycetes</taxon>
        <taxon>Micrococcales</taxon>
        <taxon>Microbacteriaceae</taxon>
        <taxon>Microbacterium</taxon>
    </lineage>
</organism>
<feature type="compositionally biased region" description="Low complexity" evidence="1">
    <location>
        <begin position="15"/>
        <end position="47"/>
    </location>
</feature>
<dbReference type="Pfam" id="PF07179">
    <property type="entry name" value="SseB"/>
    <property type="match status" value="1"/>
</dbReference>
<protein>
    <recommendedName>
        <fullName evidence="2">SseB protein N-terminal domain-containing protein</fullName>
    </recommendedName>
</protein>
<evidence type="ECO:0000313" key="3">
    <source>
        <dbReference type="EMBL" id="MBN8205420.1"/>
    </source>
</evidence>
<dbReference type="AlphaFoldDB" id="A0A939DUG6"/>
<dbReference type="InterPro" id="IPR009839">
    <property type="entry name" value="SseB_N"/>
</dbReference>
<feature type="compositionally biased region" description="Low complexity" evidence="1">
    <location>
        <begin position="96"/>
        <end position="117"/>
    </location>
</feature>
<name>A0A939DUG6_9MICO</name>
<reference evidence="3" key="1">
    <citation type="submission" date="2020-12" db="EMBL/GenBank/DDBJ databases">
        <title>PHA producing bacteria isolated from mangrove.</title>
        <authorList>
            <person name="Zheng W."/>
            <person name="Yu S."/>
            <person name="Huang Y."/>
        </authorList>
    </citation>
    <scope>NUCLEOTIDE SEQUENCE</scope>
    <source>
        <strain evidence="3">GN8-5</strain>
    </source>
</reference>
<feature type="domain" description="SseB protein N-terminal" evidence="2">
    <location>
        <begin position="293"/>
        <end position="395"/>
    </location>
</feature>
<comment type="caution">
    <text evidence="3">The sequence shown here is derived from an EMBL/GenBank/DDBJ whole genome shotgun (WGS) entry which is preliminary data.</text>
</comment>
<gene>
    <name evidence="3" type="ORF">JF543_05550</name>
</gene>
<feature type="region of interest" description="Disordered" evidence="1">
    <location>
        <begin position="94"/>
        <end position="125"/>
    </location>
</feature>
<proteinExistence type="predicted"/>
<evidence type="ECO:0000259" key="2">
    <source>
        <dbReference type="Pfam" id="PF07179"/>
    </source>
</evidence>
<accession>A0A939DUG6</accession>
<dbReference type="Proteomes" id="UP000664385">
    <property type="component" value="Unassembled WGS sequence"/>
</dbReference>